<dbReference type="STRING" id="574650.SAMN04487966_10194"/>
<dbReference type="Proteomes" id="UP000198881">
    <property type="component" value="Unassembled WGS sequence"/>
</dbReference>
<proteinExistence type="inferred from homology"/>
<dbReference type="OrthoDB" id="3208058at2"/>
<sequence>MDSPATADRSPRRDSADAPNLDTRAGRLEQRLLRDVTALVDAAERSDGNPPLSDQTWVELRTTDDPDRVRTVLAWLDHQAGRDGELAGAVVVVSPAAGDADGAATMELVVHPNCRGRGVGTALAQAALDHAGTGRLQAWAHGNHAAAARLAERFGAEAGRELYRLRLTHRTDTSAESSGSEETPRVWDETVPEGVRIRPFQPGVDDAAWVTANAAAFADHPEQGSMTVEDLRARQAEPWFDADGFLIAEDTTGPEPTVLGFHWTKIHPAQDGHAPLGEVYVVGVVPEAQGRGLGRLLTVAGIRHLQRQGVDAVMLYVDADNTPAVSLYRALGFTRWDTDVMYVRG</sequence>
<feature type="binding site" evidence="4">
    <location>
        <position position="316"/>
    </location>
    <ligand>
        <name>1D-myo-inositol 2-(L-cysteinylamino)-2-deoxy-alpha-D-glucopyranoside</name>
        <dbReference type="ChEBI" id="CHEBI:58887"/>
    </ligand>
</feature>
<protein>
    <recommendedName>
        <fullName evidence="4">Mycothiol acetyltransferase</fullName>
        <shortName evidence="4">MSH acetyltransferase</shortName>
        <ecNumber evidence="4">2.3.1.189</ecNumber>
    </recommendedName>
    <alternativeName>
        <fullName evidence="4">Mycothiol synthase</fullName>
    </alternativeName>
</protein>
<reference evidence="7 8" key="1">
    <citation type="submission" date="2016-10" db="EMBL/GenBank/DDBJ databases">
        <authorList>
            <person name="de Groot N.N."/>
        </authorList>
    </citation>
    <scope>NUCLEOTIDE SEQUENCE [LARGE SCALE GENOMIC DNA]</scope>
    <source>
        <strain evidence="7 8">CGMCC 1.7054</strain>
    </source>
</reference>
<comment type="subunit">
    <text evidence="4">Monomer.</text>
</comment>
<comment type="caution">
    <text evidence="4">Lacks conserved residue(s) required for the propagation of feature annotation.</text>
</comment>
<feature type="domain" description="N-acetyltransferase" evidence="6">
    <location>
        <begin position="195"/>
        <end position="345"/>
    </location>
</feature>
<dbReference type="CDD" id="cd04301">
    <property type="entry name" value="NAT_SF"/>
    <property type="match status" value="2"/>
</dbReference>
<feature type="binding site" evidence="4">
    <location>
        <begin position="289"/>
        <end position="295"/>
    </location>
    <ligand>
        <name>acetyl-CoA</name>
        <dbReference type="ChEBI" id="CHEBI:57288"/>
        <label>2</label>
    </ligand>
</feature>
<dbReference type="PANTHER" id="PTHR43617:SF31">
    <property type="entry name" value="MYCOTHIOL ACETYLTRANSFERASE"/>
    <property type="match status" value="1"/>
</dbReference>
<dbReference type="Gene3D" id="3.40.630.30">
    <property type="match status" value="1"/>
</dbReference>
<dbReference type="InterPro" id="IPR017813">
    <property type="entry name" value="Mycothiol_AcTrfase"/>
</dbReference>
<dbReference type="InterPro" id="IPR050276">
    <property type="entry name" value="MshD_Acetyltransferase"/>
</dbReference>
<keyword evidence="1 4" id="KW-0808">Transferase</keyword>
<organism evidence="7 8">
    <name type="scientific">Micrococcus terreus</name>
    <dbReference type="NCBI Taxonomy" id="574650"/>
    <lineage>
        <taxon>Bacteria</taxon>
        <taxon>Bacillati</taxon>
        <taxon>Actinomycetota</taxon>
        <taxon>Actinomycetes</taxon>
        <taxon>Micrococcales</taxon>
        <taxon>Micrococcaceae</taxon>
        <taxon>Micrococcus</taxon>
    </lineage>
</organism>
<dbReference type="Pfam" id="PF00583">
    <property type="entry name" value="Acetyltransf_1"/>
    <property type="match status" value="2"/>
</dbReference>
<feature type="binding site" evidence="4">
    <location>
        <begin position="282"/>
        <end position="284"/>
    </location>
    <ligand>
        <name>acetyl-CoA</name>
        <dbReference type="ChEBI" id="CHEBI:57288"/>
        <label>2</label>
    </ligand>
</feature>
<dbReference type="AlphaFoldDB" id="A0A1I7MDU5"/>
<dbReference type="InterPro" id="IPR016181">
    <property type="entry name" value="Acyl_CoA_acyltransferase"/>
</dbReference>
<dbReference type="GO" id="GO:0010125">
    <property type="term" value="P:mycothiol biosynthetic process"/>
    <property type="evidence" value="ECO:0007669"/>
    <property type="project" value="UniProtKB-UniRule"/>
</dbReference>
<feature type="region of interest" description="Disordered" evidence="5">
    <location>
        <begin position="1"/>
        <end position="28"/>
    </location>
</feature>
<keyword evidence="2 4" id="KW-0677">Repeat</keyword>
<evidence type="ECO:0000259" key="6">
    <source>
        <dbReference type="PROSITE" id="PS51186"/>
    </source>
</evidence>
<evidence type="ECO:0000256" key="2">
    <source>
        <dbReference type="ARBA" id="ARBA00022737"/>
    </source>
</evidence>
<dbReference type="PIRSF" id="PIRSF021524">
    <property type="entry name" value="MSH_acetyltransferase"/>
    <property type="match status" value="1"/>
</dbReference>
<dbReference type="SUPFAM" id="SSF55729">
    <property type="entry name" value="Acyl-CoA N-acyltransferases (Nat)"/>
    <property type="match status" value="1"/>
</dbReference>
<evidence type="ECO:0000256" key="1">
    <source>
        <dbReference type="ARBA" id="ARBA00022679"/>
    </source>
</evidence>
<dbReference type="GO" id="GO:0008999">
    <property type="term" value="F:protein-N-terminal-alanine acetyltransferase activity"/>
    <property type="evidence" value="ECO:0007669"/>
    <property type="project" value="TreeGrafter"/>
</dbReference>
<dbReference type="InterPro" id="IPR000182">
    <property type="entry name" value="GNAT_dom"/>
</dbReference>
<evidence type="ECO:0000313" key="7">
    <source>
        <dbReference type="EMBL" id="SFV20078.1"/>
    </source>
</evidence>
<feature type="binding site" evidence="4">
    <location>
        <position position="278"/>
    </location>
    <ligand>
        <name>1D-myo-inositol 2-(L-cysteinylamino)-2-deoxy-alpha-D-glucopyranoside</name>
        <dbReference type="ChEBI" id="CHEBI:58887"/>
    </ligand>
</feature>
<dbReference type="EMBL" id="FPCG01000001">
    <property type="protein sequence ID" value="SFV20078.1"/>
    <property type="molecule type" value="Genomic_DNA"/>
</dbReference>
<dbReference type="NCBIfam" id="TIGR03448">
    <property type="entry name" value="mycothiol_MshD"/>
    <property type="match status" value="1"/>
</dbReference>
<feature type="binding site" evidence="4">
    <location>
        <position position="265"/>
    </location>
    <ligand>
        <name>1D-myo-inositol 2-(L-cysteinylamino)-2-deoxy-alpha-D-glucopyranoside</name>
        <dbReference type="ChEBI" id="CHEBI:58887"/>
    </ligand>
</feature>
<comment type="similarity">
    <text evidence="4">Belongs to the acetyltransferase family. MshD subfamily.</text>
</comment>
<accession>A0A1I7MDU5</accession>
<comment type="function">
    <text evidence="4">Catalyzes the transfer of acetyl from acetyl-CoA to desacetylmycothiol (Cys-GlcN-Ins) to form mycothiol.</text>
</comment>
<dbReference type="RefSeq" id="WP_091692778.1">
    <property type="nucleotide sequence ID" value="NZ_FPCG01000001.1"/>
</dbReference>
<evidence type="ECO:0000256" key="4">
    <source>
        <dbReference type="HAMAP-Rule" id="MF_01698"/>
    </source>
</evidence>
<feature type="binding site" evidence="4">
    <location>
        <begin position="108"/>
        <end position="110"/>
    </location>
    <ligand>
        <name>acetyl-CoA</name>
        <dbReference type="ChEBI" id="CHEBI:57288"/>
        <label>1</label>
    </ligand>
</feature>
<evidence type="ECO:0000256" key="5">
    <source>
        <dbReference type="SAM" id="MobiDB-lite"/>
    </source>
</evidence>
<dbReference type="HAMAP" id="MF_01698">
    <property type="entry name" value="MshD"/>
    <property type="match status" value="1"/>
</dbReference>
<keyword evidence="8" id="KW-1185">Reference proteome</keyword>
<gene>
    <name evidence="4" type="primary">mshD</name>
    <name evidence="7" type="ORF">SAMN04487966_10194</name>
</gene>
<feature type="binding site" evidence="4">
    <location>
        <position position="54"/>
    </location>
    <ligand>
        <name>1D-myo-inositol 2-(L-cysteinylamino)-2-deoxy-alpha-D-glucopyranoside</name>
        <dbReference type="ChEBI" id="CHEBI:58887"/>
    </ligand>
</feature>
<name>A0A1I7MDU5_9MICC</name>
<keyword evidence="3 4" id="KW-0012">Acyltransferase</keyword>
<dbReference type="PROSITE" id="PS51186">
    <property type="entry name" value="GNAT"/>
    <property type="match status" value="2"/>
</dbReference>
<dbReference type="EC" id="2.3.1.189" evidence="4"/>
<dbReference type="PANTHER" id="PTHR43617">
    <property type="entry name" value="L-AMINO ACID N-ACETYLTRANSFERASE"/>
    <property type="match status" value="1"/>
</dbReference>
<feature type="domain" description="N-acetyltransferase" evidence="6">
    <location>
        <begin position="31"/>
        <end position="172"/>
    </location>
</feature>
<feature type="binding site" evidence="4">
    <location>
        <position position="222"/>
    </location>
    <ligand>
        <name>1D-myo-inositol 2-(L-cysteinylamino)-2-deoxy-alpha-D-glucopyranoside</name>
        <dbReference type="ChEBI" id="CHEBI:58887"/>
    </ligand>
</feature>
<comment type="catalytic activity">
    <reaction evidence="4">
        <text>1D-myo-inositol 2-(L-cysteinylamino)-2-deoxy-alpha-D-glucopyranoside + acetyl-CoA = mycothiol + CoA + H(+)</text>
        <dbReference type="Rhea" id="RHEA:26172"/>
        <dbReference type="ChEBI" id="CHEBI:15378"/>
        <dbReference type="ChEBI" id="CHEBI:16768"/>
        <dbReference type="ChEBI" id="CHEBI:57287"/>
        <dbReference type="ChEBI" id="CHEBI:57288"/>
        <dbReference type="ChEBI" id="CHEBI:58887"/>
        <dbReference type="EC" id="2.3.1.189"/>
    </reaction>
</comment>
<evidence type="ECO:0000256" key="3">
    <source>
        <dbReference type="ARBA" id="ARBA00023315"/>
    </source>
</evidence>
<evidence type="ECO:0000313" key="8">
    <source>
        <dbReference type="Proteomes" id="UP000198881"/>
    </source>
</evidence>
<dbReference type="GO" id="GO:0035447">
    <property type="term" value="F:mycothiol synthase activity"/>
    <property type="evidence" value="ECO:0007669"/>
    <property type="project" value="UniProtKB-UniRule"/>
</dbReference>